<proteinExistence type="predicted"/>
<evidence type="ECO:0000313" key="1">
    <source>
        <dbReference type="EMBL" id="CDW33954.1"/>
    </source>
</evidence>
<sequence length="46" mass="5439">YFTLRTPGSRILGMSFSFKIQILMSILSWRVVHWDHDSGYSISLEY</sequence>
<name>A0A0K2U6R9_LEPSM</name>
<organism evidence="1">
    <name type="scientific">Lepeophtheirus salmonis</name>
    <name type="common">Salmon louse</name>
    <name type="synonym">Caligus salmonis</name>
    <dbReference type="NCBI Taxonomy" id="72036"/>
    <lineage>
        <taxon>Eukaryota</taxon>
        <taxon>Metazoa</taxon>
        <taxon>Ecdysozoa</taxon>
        <taxon>Arthropoda</taxon>
        <taxon>Crustacea</taxon>
        <taxon>Multicrustacea</taxon>
        <taxon>Hexanauplia</taxon>
        <taxon>Copepoda</taxon>
        <taxon>Siphonostomatoida</taxon>
        <taxon>Caligidae</taxon>
        <taxon>Lepeophtheirus</taxon>
    </lineage>
</organism>
<reference evidence="1" key="1">
    <citation type="submission" date="2014-05" db="EMBL/GenBank/DDBJ databases">
        <authorList>
            <person name="Chronopoulou M."/>
        </authorList>
    </citation>
    <scope>NUCLEOTIDE SEQUENCE</scope>
    <source>
        <tissue evidence="1">Whole organism</tissue>
    </source>
</reference>
<feature type="non-terminal residue" evidence="1">
    <location>
        <position position="1"/>
    </location>
</feature>
<protein>
    <submittedName>
        <fullName evidence="1">Uncharacterized protein</fullName>
    </submittedName>
</protein>
<dbReference type="EMBL" id="HACA01016593">
    <property type="protein sequence ID" value="CDW33954.1"/>
    <property type="molecule type" value="Transcribed_RNA"/>
</dbReference>
<dbReference type="AlphaFoldDB" id="A0A0K2U6R9"/>
<accession>A0A0K2U6R9</accession>